<dbReference type="GO" id="GO:0032259">
    <property type="term" value="P:methylation"/>
    <property type="evidence" value="ECO:0007669"/>
    <property type="project" value="UniProtKB-KW"/>
</dbReference>
<feature type="transmembrane region" description="Helical" evidence="2">
    <location>
        <begin position="207"/>
        <end position="224"/>
    </location>
</feature>
<dbReference type="GO" id="GO:0008168">
    <property type="term" value="F:methyltransferase activity"/>
    <property type="evidence" value="ECO:0007669"/>
    <property type="project" value="UniProtKB-KW"/>
</dbReference>
<dbReference type="PANTHER" id="PTHR30487">
    <property type="entry name" value="TYPE 4 PREPILIN-LIKE PROTEINS LEADER PEPTIDE-PROCESSING ENZYME"/>
    <property type="match status" value="1"/>
</dbReference>
<evidence type="ECO:0000256" key="2">
    <source>
        <dbReference type="SAM" id="Phobius"/>
    </source>
</evidence>
<dbReference type="GO" id="GO:0004190">
    <property type="term" value="F:aspartic-type endopeptidase activity"/>
    <property type="evidence" value="ECO:0007669"/>
    <property type="project" value="InterPro"/>
</dbReference>
<evidence type="ECO:0000313" key="5">
    <source>
        <dbReference type="Proteomes" id="UP000199088"/>
    </source>
</evidence>
<dbReference type="EMBL" id="FNIR01000014">
    <property type="protein sequence ID" value="SDP47640.1"/>
    <property type="molecule type" value="Genomic_DNA"/>
</dbReference>
<accession>A0A1H0T1Q6</accession>
<keyword evidence="2" id="KW-0812">Transmembrane</keyword>
<name>A0A1H0T1Q6_9ACTN</name>
<keyword evidence="5" id="KW-1185">Reference proteome</keyword>
<gene>
    <name evidence="4" type="ORF">SAMN05660199_03997</name>
</gene>
<dbReference type="STRING" id="1052260.SAMN05660199_03997"/>
<sequence>MGEPVLLGVVGAVVGLLAGRGLNVLAHRVVVRRPDAAKLLPGTTTTRRVAVPGPWVELGTAALAALVLARFGLVPLLPAWLWLAGCAVVLVVIDLQHHLLPNRVLLPTGVVGLVALAVVAAATGDWSALVRGVLAALSLSAGLFALAAVNPSGLGLGDVKLGLVLGLYLGWLSWSAVLTGVFLGFVVQGLVAMVLLAARRAGRDTQLAFGPALLAGALVVGLLAA</sequence>
<keyword evidence="2" id="KW-0472">Membrane</keyword>
<keyword evidence="4" id="KW-0808">Transferase</keyword>
<feature type="transmembrane region" description="Helical" evidence="2">
    <location>
        <begin position="76"/>
        <end position="93"/>
    </location>
</feature>
<dbReference type="RefSeq" id="WP_242654221.1">
    <property type="nucleotide sequence ID" value="NZ_FNIR01000014.1"/>
</dbReference>
<dbReference type="InterPro" id="IPR050882">
    <property type="entry name" value="Prepilin_peptidase/N-MTase"/>
</dbReference>
<comment type="similarity">
    <text evidence="1">Belongs to the peptidase A24 family.</text>
</comment>
<dbReference type="Gene3D" id="1.20.120.1220">
    <property type="match status" value="1"/>
</dbReference>
<feature type="transmembrane region" description="Helical" evidence="2">
    <location>
        <begin position="169"/>
        <end position="195"/>
    </location>
</feature>
<evidence type="ECO:0000256" key="1">
    <source>
        <dbReference type="ARBA" id="ARBA00005801"/>
    </source>
</evidence>
<dbReference type="PANTHER" id="PTHR30487:SF0">
    <property type="entry name" value="PREPILIN LEADER PEPTIDASE_N-METHYLTRANSFERASE-RELATED"/>
    <property type="match status" value="1"/>
</dbReference>
<reference evidence="5" key="1">
    <citation type="submission" date="2016-10" db="EMBL/GenBank/DDBJ databases">
        <authorList>
            <person name="Varghese N."/>
            <person name="Submissions S."/>
        </authorList>
    </citation>
    <scope>NUCLEOTIDE SEQUENCE [LARGE SCALE GENOMIC DNA]</scope>
    <source>
        <strain evidence="5">DSM 45843</strain>
    </source>
</reference>
<dbReference type="GO" id="GO:0005886">
    <property type="term" value="C:plasma membrane"/>
    <property type="evidence" value="ECO:0007669"/>
    <property type="project" value="TreeGrafter"/>
</dbReference>
<protein>
    <submittedName>
        <fullName evidence="4">Leader peptidase (Prepilin peptidase) / N-methyltransferase</fullName>
    </submittedName>
</protein>
<dbReference type="AlphaFoldDB" id="A0A1H0T1Q6"/>
<dbReference type="InterPro" id="IPR000045">
    <property type="entry name" value="Prepilin_IV_endopep_pep"/>
</dbReference>
<dbReference type="Pfam" id="PF01478">
    <property type="entry name" value="Peptidase_A24"/>
    <property type="match status" value="1"/>
</dbReference>
<feature type="transmembrane region" description="Helical" evidence="2">
    <location>
        <begin position="105"/>
        <end position="122"/>
    </location>
</feature>
<dbReference type="GO" id="GO:0006465">
    <property type="term" value="P:signal peptide processing"/>
    <property type="evidence" value="ECO:0007669"/>
    <property type="project" value="TreeGrafter"/>
</dbReference>
<proteinExistence type="inferred from homology"/>
<feature type="transmembrane region" description="Helical" evidence="2">
    <location>
        <begin position="129"/>
        <end position="149"/>
    </location>
</feature>
<evidence type="ECO:0000259" key="3">
    <source>
        <dbReference type="Pfam" id="PF01478"/>
    </source>
</evidence>
<keyword evidence="2" id="KW-1133">Transmembrane helix</keyword>
<dbReference type="Proteomes" id="UP000199088">
    <property type="component" value="Unassembled WGS sequence"/>
</dbReference>
<feature type="domain" description="Prepilin type IV endopeptidase peptidase" evidence="3">
    <location>
        <begin position="83"/>
        <end position="191"/>
    </location>
</feature>
<organism evidence="4 5">
    <name type="scientific">Klenkia soli</name>
    <dbReference type="NCBI Taxonomy" id="1052260"/>
    <lineage>
        <taxon>Bacteria</taxon>
        <taxon>Bacillati</taxon>
        <taxon>Actinomycetota</taxon>
        <taxon>Actinomycetes</taxon>
        <taxon>Geodermatophilales</taxon>
        <taxon>Geodermatophilaceae</taxon>
        <taxon>Klenkia</taxon>
    </lineage>
</organism>
<evidence type="ECO:0000313" key="4">
    <source>
        <dbReference type="EMBL" id="SDP47640.1"/>
    </source>
</evidence>
<keyword evidence="4" id="KW-0489">Methyltransferase</keyword>